<evidence type="ECO:0000313" key="3">
    <source>
        <dbReference type="Proteomes" id="UP000054387"/>
    </source>
</evidence>
<name>A0A0W1R5F2_9EURY</name>
<reference evidence="2 3" key="1">
    <citation type="submission" date="2015-12" db="EMBL/GenBank/DDBJ databases">
        <title>Haloprofundus marisrubri gen. nov., sp. nov., an extremely halophilic archaeon isolated from the Discovery deep brine-seawater interface in the Red Sea.</title>
        <authorList>
            <person name="Zhang G."/>
            <person name="Stingl U."/>
            <person name="Rashid M."/>
        </authorList>
    </citation>
    <scope>NUCLEOTIDE SEQUENCE [LARGE SCALE GENOMIC DNA]</scope>
    <source>
        <strain evidence="2 3">SB9</strain>
    </source>
</reference>
<sequence>MTETKDTDEWGEAWALIYTLGLPTALLMLYRTFFTDRGGQSLVEAIGTLSLEGTIWLGLVILGTQIYRILLTPLVVGIIPVNSEEQARGFVTGVILYLVGIFMLSDIEWQLFVLTLSFTIAFLVQIRNESGISKILPITYAVFFGIITLAVPIVTLL</sequence>
<evidence type="ECO:0000313" key="2">
    <source>
        <dbReference type="EMBL" id="KTG08638.1"/>
    </source>
</evidence>
<comment type="caution">
    <text evidence="2">The sequence shown here is derived from an EMBL/GenBank/DDBJ whole genome shotgun (WGS) entry which is preliminary data.</text>
</comment>
<keyword evidence="3" id="KW-1185">Reference proteome</keyword>
<keyword evidence="1" id="KW-1133">Transmembrane helix</keyword>
<protein>
    <submittedName>
        <fullName evidence="2">Uncharacterized protein</fullName>
    </submittedName>
</protein>
<dbReference type="Proteomes" id="UP000054387">
    <property type="component" value="Unassembled WGS sequence"/>
</dbReference>
<evidence type="ECO:0000256" key="1">
    <source>
        <dbReference type="SAM" id="Phobius"/>
    </source>
</evidence>
<dbReference type="EMBL" id="LOPU01000030">
    <property type="protein sequence ID" value="KTG08638.1"/>
    <property type="molecule type" value="Genomic_DNA"/>
</dbReference>
<feature type="transmembrane region" description="Helical" evidence="1">
    <location>
        <begin position="42"/>
        <end position="67"/>
    </location>
</feature>
<dbReference type="AlphaFoldDB" id="A0A0W1R5F2"/>
<gene>
    <name evidence="2" type="ORF">AUR64_18405</name>
</gene>
<accession>A0A0W1R5F2</accession>
<feature type="transmembrane region" description="Helical" evidence="1">
    <location>
        <begin position="138"/>
        <end position="156"/>
    </location>
</feature>
<proteinExistence type="predicted"/>
<feature type="transmembrane region" description="Helical" evidence="1">
    <location>
        <begin position="87"/>
        <end position="104"/>
    </location>
</feature>
<dbReference type="STRING" id="1514971.AUR64_18405"/>
<keyword evidence="1" id="KW-0472">Membrane</keyword>
<feature type="transmembrane region" description="Helical" evidence="1">
    <location>
        <begin position="13"/>
        <end position="30"/>
    </location>
</feature>
<keyword evidence="1" id="KW-0812">Transmembrane</keyword>
<organism evidence="2 3">
    <name type="scientific">Haloprofundus marisrubri</name>
    <dbReference type="NCBI Taxonomy" id="1514971"/>
    <lineage>
        <taxon>Archaea</taxon>
        <taxon>Methanobacteriati</taxon>
        <taxon>Methanobacteriota</taxon>
        <taxon>Stenosarchaea group</taxon>
        <taxon>Halobacteria</taxon>
        <taxon>Halobacteriales</taxon>
        <taxon>Haloferacaceae</taxon>
        <taxon>Haloprofundus</taxon>
    </lineage>
</organism>
<dbReference type="RefSeq" id="WP_058582922.1">
    <property type="nucleotide sequence ID" value="NZ_LOPU01000030.1"/>
</dbReference>